<evidence type="ECO:0000256" key="2">
    <source>
        <dbReference type="SAM" id="SignalP"/>
    </source>
</evidence>
<gene>
    <name evidence="3" type="ORF">ACFFFR_01895</name>
</gene>
<dbReference type="RefSeq" id="WP_377457748.1">
    <property type="nucleotide sequence ID" value="NZ_JBHLUB010000001.1"/>
</dbReference>
<evidence type="ECO:0008006" key="5">
    <source>
        <dbReference type="Google" id="ProtNLM"/>
    </source>
</evidence>
<dbReference type="EMBL" id="JBHLUB010000001">
    <property type="protein sequence ID" value="MFC0581143.1"/>
    <property type="molecule type" value="Genomic_DNA"/>
</dbReference>
<reference evidence="3 4" key="1">
    <citation type="submission" date="2024-09" db="EMBL/GenBank/DDBJ databases">
        <authorList>
            <person name="Sun Q."/>
            <person name="Mori K."/>
        </authorList>
    </citation>
    <scope>NUCLEOTIDE SEQUENCE [LARGE SCALE GENOMIC DNA]</scope>
    <source>
        <strain evidence="3 4">NCAIM B.02604</strain>
    </source>
</reference>
<feature type="region of interest" description="Disordered" evidence="1">
    <location>
        <begin position="161"/>
        <end position="196"/>
    </location>
</feature>
<dbReference type="Proteomes" id="UP001589862">
    <property type="component" value="Unassembled WGS sequence"/>
</dbReference>
<sequence>MKRATAAKILSLFSILTLGVVACDGGATSQSEQEKTGQATVAQLTDELISHTNADPAALSAAAATTFFTEAPTVLLVGSEDTAALAQLARTAYFAQIPLLEIGEDVDPTTEALTDLKTQTVLNASELSDEQRDAVAADDRDLVEVRNLEAESFELDHAVLNEHLDKDVPESSSAPSEEEATGDEAPTEKASSGKPITDLVTELEPDETNESSTVAVIEDSEDSLSAAANGLAAGASLQPYTGDIRSEQELIKQVSAAEHVVGISATADDSKQFSNRLATVATGKQLPGGGQLVFDGKRYVALYGSPITPALGVLGEQGTNATIKKAAAYAKKYDGLFGKDASIPALEIIVTVASSSAGPDNNYSEEWDAKEFLPLIKAAEKAGQYVVLDFQPGRTEFVEQIKLYEDLLAYPHVGVALDPEWRIGDNERHLARIGHVEADEVNDVVDYLADFTAKKKLPQKALVLHQFQTQMLRDRDKIKLDRDEIAVLIHADGQGSQGEKNATWDNLHQDAPEVAWGWKNFIDEDHPMLTPEQTVKVKPIPHFVSYQ</sequence>
<feature type="chain" id="PRO_5046044528" description="Lipoprotein" evidence="2">
    <location>
        <begin position="23"/>
        <end position="547"/>
    </location>
</feature>
<keyword evidence="4" id="KW-1185">Reference proteome</keyword>
<feature type="signal peptide" evidence="2">
    <location>
        <begin position="1"/>
        <end position="22"/>
    </location>
</feature>
<name>A0ABV6P7P2_9MICC</name>
<proteinExistence type="predicted"/>
<evidence type="ECO:0000313" key="4">
    <source>
        <dbReference type="Proteomes" id="UP001589862"/>
    </source>
</evidence>
<protein>
    <recommendedName>
        <fullName evidence="5">Lipoprotein</fullName>
    </recommendedName>
</protein>
<accession>A0ABV6P7P2</accession>
<evidence type="ECO:0000313" key="3">
    <source>
        <dbReference type="EMBL" id="MFC0581143.1"/>
    </source>
</evidence>
<comment type="caution">
    <text evidence="3">The sequence shown here is derived from an EMBL/GenBank/DDBJ whole genome shotgun (WGS) entry which is preliminary data.</text>
</comment>
<organism evidence="3 4">
    <name type="scientific">Micrococcoides hystricis</name>
    <dbReference type="NCBI Taxonomy" id="1572761"/>
    <lineage>
        <taxon>Bacteria</taxon>
        <taxon>Bacillati</taxon>
        <taxon>Actinomycetota</taxon>
        <taxon>Actinomycetes</taxon>
        <taxon>Micrococcales</taxon>
        <taxon>Micrococcaceae</taxon>
        <taxon>Micrococcoides</taxon>
    </lineage>
</organism>
<dbReference type="PROSITE" id="PS51257">
    <property type="entry name" value="PROKAR_LIPOPROTEIN"/>
    <property type="match status" value="1"/>
</dbReference>
<keyword evidence="2" id="KW-0732">Signal</keyword>
<evidence type="ECO:0000256" key="1">
    <source>
        <dbReference type="SAM" id="MobiDB-lite"/>
    </source>
</evidence>